<evidence type="ECO:0000313" key="4">
    <source>
        <dbReference type="Proteomes" id="UP000238362"/>
    </source>
</evidence>
<evidence type="ECO:0000256" key="1">
    <source>
        <dbReference type="SAM" id="Phobius"/>
    </source>
</evidence>
<sequence>MDSMLRAFGVLIPIAVMSVPFAVVAWRLLRRRRSRTRPLSEASATAALDVAIVTIAGLVVALVALPVPGPGGVHPVPGTDLATALANGGSFLQVTGNVLLLLPLGALLPARWPWWRPLRRTTGAALSASIAIELAQYLFAAGRVASTDDVLLNTVGAAAGVTLVRSGAGLRWYPRPLRLARSLPVLDTRYSTRIPVPDPVGRTAK</sequence>
<organism evidence="3 4">
    <name type="scientific">Prauserella shujinwangii</name>
    <dbReference type="NCBI Taxonomy" id="1453103"/>
    <lineage>
        <taxon>Bacteria</taxon>
        <taxon>Bacillati</taxon>
        <taxon>Actinomycetota</taxon>
        <taxon>Actinomycetes</taxon>
        <taxon>Pseudonocardiales</taxon>
        <taxon>Pseudonocardiaceae</taxon>
        <taxon>Prauserella</taxon>
    </lineage>
</organism>
<dbReference type="AlphaFoldDB" id="A0A2T0LUC0"/>
<evidence type="ECO:0000259" key="2">
    <source>
        <dbReference type="Pfam" id="PF04892"/>
    </source>
</evidence>
<dbReference type="InterPro" id="IPR053150">
    <property type="entry name" value="Teicoplanin_resist-assoc"/>
</dbReference>
<dbReference type="PANTHER" id="PTHR36834">
    <property type="entry name" value="MEMBRANE PROTEIN-RELATED"/>
    <property type="match status" value="1"/>
</dbReference>
<feature type="transmembrane region" description="Helical" evidence="1">
    <location>
        <begin position="6"/>
        <end position="29"/>
    </location>
</feature>
<dbReference type="Pfam" id="PF04892">
    <property type="entry name" value="VanZ"/>
    <property type="match status" value="1"/>
</dbReference>
<proteinExistence type="predicted"/>
<feature type="transmembrane region" description="Helical" evidence="1">
    <location>
        <begin position="89"/>
        <end position="110"/>
    </location>
</feature>
<keyword evidence="1" id="KW-1133">Transmembrane helix</keyword>
<dbReference type="PANTHER" id="PTHR36834:SF1">
    <property type="entry name" value="INTEGRAL MEMBRANE PROTEIN"/>
    <property type="match status" value="1"/>
</dbReference>
<dbReference type="InterPro" id="IPR006976">
    <property type="entry name" value="VanZ-like"/>
</dbReference>
<comment type="caution">
    <text evidence="3">The sequence shown here is derived from an EMBL/GenBank/DDBJ whole genome shotgun (WGS) entry which is preliminary data.</text>
</comment>
<gene>
    <name evidence="3" type="ORF">B0I33_10518</name>
</gene>
<accession>A0A2T0LUC0</accession>
<keyword evidence="4" id="KW-1185">Reference proteome</keyword>
<protein>
    <submittedName>
        <fullName evidence="3">VanZ like protein</fullName>
    </submittedName>
</protein>
<dbReference type="OrthoDB" id="3627087at2"/>
<dbReference type="EMBL" id="PVNH01000005">
    <property type="protein sequence ID" value="PRX47440.1"/>
    <property type="molecule type" value="Genomic_DNA"/>
</dbReference>
<dbReference type="Proteomes" id="UP000238362">
    <property type="component" value="Unassembled WGS sequence"/>
</dbReference>
<name>A0A2T0LUC0_9PSEU</name>
<feature type="domain" description="VanZ-like" evidence="2">
    <location>
        <begin position="92"/>
        <end position="165"/>
    </location>
</feature>
<evidence type="ECO:0000313" key="3">
    <source>
        <dbReference type="EMBL" id="PRX47440.1"/>
    </source>
</evidence>
<keyword evidence="1" id="KW-0472">Membrane</keyword>
<keyword evidence="1" id="KW-0812">Transmembrane</keyword>
<reference evidence="3 4" key="1">
    <citation type="submission" date="2018-03" db="EMBL/GenBank/DDBJ databases">
        <title>Genomic Encyclopedia of Type Strains, Phase III (KMG-III): the genomes of soil and plant-associated and newly described type strains.</title>
        <authorList>
            <person name="Whitman W."/>
        </authorList>
    </citation>
    <scope>NUCLEOTIDE SEQUENCE [LARGE SCALE GENOMIC DNA]</scope>
    <source>
        <strain evidence="3 4">CGMCC 4.7125</strain>
    </source>
</reference>
<feature type="transmembrane region" description="Helical" evidence="1">
    <location>
        <begin position="50"/>
        <end position="69"/>
    </location>
</feature>